<dbReference type="AlphaFoldDB" id="A0A6A5VY11"/>
<sequence length="162" mass="17545">MPRPEKRPVVFPLVQQRRVATSRFTRVCSRSGGGSCDVPDVAPLSPTPARALQKHSKFTVAAMASAVPSYCYTPVSEGHGDGGAAMRAANTAYATSYHVQTGADAVERPSLGSCFRPAAPSALRMIKSELSQRGERRAHAPQLSFRTQRQTSLLKQFFRSIP</sequence>
<organism evidence="1 2">
    <name type="scientific">Amniculicola lignicola CBS 123094</name>
    <dbReference type="NCBI Taxonomy" id="1392246"/>
    <lineage>
        <taxon>Eukaryota</taxon>
        <taxon>Fungi</taxon>
        <taxon>Dikarya</taxon>
        <taxon>Ascomycota</taxon>
        <taxon>Pezizomycotina</taxon>
        <taxon>Dothideomycetes</taxon>
        <taxon>Pleosporomycetidae</taxon>
        <taxon>Pleosporales</taxon>
        <taxon>Amniculicolaceae</taxon>
        <taxon>Amniculicola</taxon>
    </lineage>
</organism>
<reference evidence="1" key="1">
    <citation type="journal article" date="2020" name="Stud. Mycol.">
        <title>101 Dothideomycetes genomes: a test case for predicting lifestyles and emergence of pathogens.</title>
        <authorList>
            <person name="Haridas S."/>
            <person name="Albert R."/>
            <person name="Binder M."/>
            <person name="Bloem J."/>
            <person name="Labutti K."/>
            <person name="Salamov A."/>
            <person name="Andreopoulos B."/>
            <person name="Baker S."/>
            <person name="Barry K."/>
            <person name="Bills G."/>
            <person name="Bluhm B."/>
            <person name="Cannon C."/>
            <person name="Castanera R."/>
            <person name="Culley D."/>
            <person name="Daum C."/>
            <person name="Ezra D."/>
            <person name="Gonzalez J."/>
            <person name="Henrissat B."/>
            <person name="Kuo A."/>
            <person name="Liang C."/>
            <person name="Lipzen A."/>
            <person name="Lutzoni F."/>
            <person name="Magnuson J."/>
            <person name="Mondo S."/>
            <person name="Nolan M."/>
            <person name="Ohm R."/>
            <person name="Pangilinan J."/>
            <person name="Park H.-J."/>
            <person name="Ramirez L."/>
            <person name="Alfaro M."/>
            <person name="Sun H."/>
            <person name="Tritt A."/>
            <person name="Yoshinaga Y."/>
            <person name="Zwiers L.-H."/>
            <person name="Turgeon B."/>
            <person name="Goodwin S."/>
            <person name="Spatafora J."/>
            <person name="Crous P."/>
            <person name="Grigoriev I."/>
        </authorList>
    </citation>
    <scope>NUCLEOTIDE SEQUENCE</scope>
    <source>
        <strain evidence="1">CBS 123094</strain>
    </source>
</reference>
<protein>
    <submittedName>
        <fullName evidence="1">Uncharacterized protein</fullName>
    </submittedName>
</protein>
<proteinExistence type="predicted"/>
<accession>A0A6A5VY11</accession>
<dbReference type="EMBL" id="ML977695">
    <property type="protein sequence ID" value="KAF1993598.1"/>
    <property type="molecule type" value="Genomic_DNA"/>
</dbReference>
<dbReference type="Proteomes" id="UP000799779">
    <property type="component" value="Unassembled WGS sequence"/>
</dbReference>
<gene>
    <name evidence="1" type="ORF">P154DRAFT_527668</name>
</gene>
<keyword evidence="2" id="KW-1185">Reference proteome</keyword>
<name>A0A6A5VY11_9PLEO</name>
<evidence type="ECO:0000313" key="1">
    <source>
        <dbReference type="EMBL" id="KAF1993598.1"/>
    </source>
</evidence>
<evidence type="ECO:0000313" key="2">
    <source>
        <dbReference type="Proteomes" id="UP000799779"/>
    </source>
</evidence>